<dbReference type="EMBL" id="BMMN01000001">
    <property type="protein sequence ID" value="GGN97566.1"/>
    <property type="molecule type" value="Genomic_DNA"/>
</dbReference>
<feature type="chain" id="PRO_5034195074" description="Nuclear transport factor 2 family protein" evidence="1">
    <location>
        <begin position="21"/>
        <end position="113"/>
    </location>
</feature>
<keyword evidence="3" id="KW-1185">Reference proteome</keyword>
<accession>A0A8H9LAW4</accession>
<gene>
    <name evidence="2" type="ORF">GCM10011574_01330</name>
</gene>
<feature type="signal peptide" evidence="1">
    <location>
        <begin position="1"/>
        <end position="20"/>
    </location>
</feature>
<protein>
    <recommendedName>
        <fullName evidence="4">Nuclear transport factor 2 family protein</fullName>
    </recommendedName>
</protein>
<keyword evidence="1" id="KW-0732">Signal</keyword>
<evidence type="ECO:0000256" key="1">
    <source>
        <dbReference type="SAM" id="SignalP"/>
    </source>
</evidence>
<comment type="caution">
    <text evidence="2">The sequence shown here is derived from an EMBL/GenBank/DDBJ whole genome shotgun (WGS) entry which is preliminary data.</text>
</comment>
<evidence type="ECO:0000313" key="2">
    <source>
        <dbReference type="EMBL" id="GGN97566.1"/>
    </source>
</evidence>
<proteinExistence type="predicted"/>
<dbReference type="Proteomes" id="UP000653480">
    <property type="component" value="Unassembled WGS sequence"/>
</dbReference>
<organism evidence="2 3">
    <name type="scientific">Microbispora bryophytorum</name>
    <dbReference type="NCBI Taxonomy" id="1460882"/>
    <lineage>
        <taxon>Bacteria</taxon>
        <taxon>Bacillati</taxon>
        <taxon>Actinomycetota</taxon>
        <taxon>Actinomycetes</taxon>
        <taxon>Streptosporangiales</taxon>
        <taxon>Streptosporangiaceae</taxon>
        <taxon>Microbispora</taxon>
    </lineage>
</organism>
<dbReference type="AlphaFoldDB" id="A0A8H9LAW4"/>
<sequence length="113" mass="12390">MIRRHLASLLAVAVCTQMLASCTRTEPPTSPEAGQAERRGQALVAVVQCFVDHNVLARSEAESHSWFKNGKVQQTAALVDWASSHAETNFSGKTLQVWEDEATAGWPGWRCPL</sequence>
<reference evidence="2" key="1">
    <citation type="journal article" date="2014" name="Int. J. Syst. Evol. Microbiol.">
        <title>Complete genome sequence of Corynebacterium casei LMG S-19264T (=DSM 44701T), isolated from a smear-ripened cheese.</title>
        <authorList>
            <consortium name="US DOE Joint Genome Institute (JGI-PGF)"/>
            <person name="Walter F."/>
            <person name="Albersmeier A."/>
            <person name="Kalinowski J."/>
            <person name="Ruckert C."/>
        </authorList>
    </citation>
    <scope>NUCLEOTIDE SEQUENCE</scope>
    <source>
        <strain evidence="2">CGMCC 4.7138</strain>
    </source>
</reference>
<reference evidence="2" key="2">
    <citation type="submission" date="2020-09" db="EMBL/GenBank/DDBJ databases">
        <authorList>
            <person name="Sun Q."/>
            <person name="Zhou Y."/>
        </authorList>
    </citation>
    <scope>NUCLEOTIDE SEQUENCE</scope>
    <source>
        <strain evidence="2">CGMCC 4.7138</strain>
    </source>
</reference>
<evidence type="ECO:0008006" key="4">
    <source>
        <dbReference type="Google" id="ProtNLM"/>
    </source>
</evidence>
<evidence type="ECO:0000313" key="3">
    <source>
        <dbReference type="Proteomes" id="UP000653480"/>
    </source>
</evidence>
<name>A0A8H9LAW4_9ACTN</name>
<dbReference type="PROSITE" id="PS51257">
    <property type="entry name" value="PROKAR_LIPOPROTEIN"/>
    <property type="match status" value="1"/>
</dbReference>